<feature type="transmembrane region" description="Helical" evidence="1">
    <location>
        <begin position="33"/>
        <end position="53"/>
    </location>
</feature>
<evidence type="ECO:0000313" key="2">
    <source>
        <dbReference type="EMBL" id="RSK39063.1"/>
    </source>
</evidence>
<keyword evidence="1" id="KW-1133">Transmembrane helix</keyword>
<dbReference type="RefSeq" id="WP_125468037.1">
    <property type="nucleotide sequence ID" value="NZ_RWBG01000004.1"/>
</dbReference>
<dbReference type="EMBL" id="RWBG01000004">
    <property type="protein sequence ID" value="RSK39063.1"/>
    <property type="molecule type" value="Genomic_DNA"/>
</dbReference>
<comment type="caution">
    <text evidence="2">The sequence shown here is derived from an EMBL/GenBank/DDBJ whole genome shotgun (WGS) entry which is preliminary data.</text>
</comment>
<keyword evidence="1" id="KW-0812">Transmembrane</keyword>
<dbReference type="Proteomes" id="UP000270620">
    <property type="component" value="Unassembled WGS sequence"/>
</dbReference>
<reference evidence="2 3" key="1">
    <citation type="submission" date="2018-12" db="EMBL/GenBank/DDBJ databases">
        <title>Mangrovimonas spongiae sp. nov., a novel member of the genus Mangrovimonas isolated from marine sponge.</title>
        <authorList>
            <person name="Zhuang L."/>
            <person name="Luo L."/>
        </authorList>
    </citation>
    <scope>NUCLEOTIDE SEQUENCE [LARGE SCALE GENOMIC DNA]</scope>
    <source>
        <strain evidence="2 3">HN-E26</strain>
    </source>
</reference>
<feature type="transmembrane region" description="Helical" evidence="1">
    <location>
        <begin position="136"/>
        <end position="156"/>
    </location>
</feature>
<dbReference type="AlphaFoldDB" id="A0A3R9MRP4"/>
<dbReference type="OrthoDB" id="6333271at2"/>
<keyword evidence="1" id="KW-0472">Membrane</keyword>
<evidence type="ECO:0000313" key="3">
    <source>
        <dbReference type="Proteomes" id="UP000270620"/>
    </source>
</evidence>
<sequence>MKKHKAIRFFVIILFLILQTVFLTMIVKEKYNTGAIDIVLITLAITGIMWFAYKELDLHHEKHAYDKLLVVVWVPVGALACYALNIYAGLGSVISASAVGTVASFVPIINKSSSYLKKLPAVIYCGTFIGMSSTEIAPSIGFVLSAGIFAGVLLLLSKNLFLGIGGKLGTIAFAGVVIASLIYWILK</sequence>
<gene>
    <name evidence="2" type="ORF">EJA19_08970</name>
</gene>
<evidence type="ECO:0000256" key="1">
    <source>
        <dbReference type="SAM" id="Phobius"/>
    </source>
</evidence>
<organism evidence="2 3">
    <name type="scientific">Mangrovimonas spongiae</name>
    <dbReference type="NCBI Taxonomy" id="2494697"/>
    <lineage>
        <taxon>Bacteria</taxon>
        <taxon>Pseudomonadati</taxon>
        <taxon>Bacteroidota</taxon>
        <taxon>Flavobacteriia</taxon>
        <taxon>Flavobacteriales</taxon>
        <taxon>Flavobacteriaceae</taxon>
        <taxon>Mangrovimonas</taxon>
    </lineage>
</organism>
<keyword evidence="3" id="KW-1185">Reference proteome</keyword>
<proteinExistence type="predicted"/>
<feature type="transmembrane region" description="Helical" evidence="1">
    <location>
        <begin position="7"/>
        <end position="27"/>
    </location>
</feature>
<feature type="transmembrane region" description="Helical" evidence="1">
    <location>
        <begin position="65"/>
        <end position="87"/>
    </location>
</feature>
<accession>A0A3R9MRP4</accession>
<name>A0A3R9MRP4_9FLAO</name>
<feature type="transmembrane region" description="Helical" evidence="1">
    <location>
        <begin position="168"/>
        <end position="186"/>
    </location>
</feature>
<protein>
    <submittedName>
        <fullName evidence="2">Uncharacterized protein</fullName>
    </submittedName>
</protein>